<evidence type="ECO:0000313" key="1">
    <source>
        <dbReference type="EnsemblPlants" id="EMT11744"/>
    </source>
</evidence>
<dbReference type="AlphaFoldDB" id="M8BY55"/>
<accession>M8BY55</accession>
<dbReference type="PANTHER" id="PTHR16255">
    <property type="entry name" value="REQUIRED FOR MEIOTIC NUCLEAR DIVISION PROTEIN 1 HOMOLOG"/>
    <property type="match status" value="1"/>
</dbReference>
<dbReference type="EnsemblPlants" id="EMT11744">
    <property type="protein sequence ID" value="EMT11744"/>
    <property type="gene ID" value="F775_25243"/>
</dbReference>
<protein>
    <submittedName>
        <fullName evidence="1">Uncharacterized protein</fullName>
    </submittedName>
</protein>
<reference evidence="1" key="1">
    <citation type="submission" date="2015-06" db="UniProtKB">
        <authorList>
            <consortium name="EnsemblPlants"/>
        </authorList>
    </citation>
    <scope>IDENTIFICATION</scope>
</reference>
<dbReference type="PANTHER" id="PTHR16255:SF21">
    <property type="entry name" value="OS01G0764300 PROTEIN"/>
    <property type="match status" value="1"/>
</dbReference>
<name>M8BY55_AEGTA</name>
<sequence>MPLPVGVLPLQHRLSAWPHNAASPRAPTLLDDQVTTAPDRRSDGSMTDKMMGMGTLQPMNTAQSRLANLAIVQDPSLCNINFPMRRGLGSETLLRRQPGTTDRDHDTLIYLHVFVGHWSEGQWISYRYVAVFQYGSAVPFNISDDEAEHYLYMIRNHASGWLPEMRKDDYAVVEMSSLTTWMKGARYDYIISVDQFDTQMVINCLEKCNIDARIPRRLWPVVEIILYADGGGYTAEACTLDFDIAVFNKKVSLAGQDQYMVAGGRNLFPLLPEASRASSPPS</sequence>
<dbReference type="InterPro" id="IPR051624">
    <property type="entry name" value="RMD1/Sad1-interacting"/>
</dbReference>
<proteinExistence type="predicted"/>
<organism evidence="1">
    <name type="scientific">Aegilops tauschii</name>
    <name type="common">Tausch's goatgrass</name>
    <name type="synonym">Aegilops squarrosa</name>
    <dbReference type="NCBI Taxonomy" id="37682"/>
    <lineage>
        <taxon>Eukaryota</taxon>
        <taxon>Viridiplantae</taxon>
        <taxon>Streptophyta</taxon>
        <taxon>Embryophyta</taxon>
        <taxon>Tracheophyta</taxon>
        <taxon>Spermatophyta</taxon>
        <taxon>Magnoliopsida</taxon>
        <taxon>Liliopsida</taxon>
        <taxon>Poales</taxon>
        <taxon>Poaceae</taxon>
        <taxon>BOP clade</taxon>
        <taxon>Pooideae</taxon>
        <taxon>Triticodae</taxon>
        <taxon>Triticeae</taxon>
        <taxon>Triticinae</taxon>
        <taxon>Aegilops</taxon>
    </lineage>
</organism>
<dbReference type="Gene3D" id="3.40.50.720">
    <property type="entry name" value="NAD(P)-binding Rossmann-like Domain"/>
    <property type="match status" value="1"/>
</dbReference>